<comment type="caution">
    <text evidence="2">The sequence shown here is derived from an EMBL/GenBank/DDBJ whole genome shotgun (WGS) entry which is preliminary data.</text>
</comment>
<name>A0A0E2BKI2_9LEPT</name>
<protein>
    <submittedName>
        <fullName evidence="2">Baseplate J-like protein</fullName>
    </submittedName>
</protein>
<evidence type="ECO:0000313" key="2">
    <source>
        <dbReference type="EMBL" id="EKO35462.1"/>
    </source>
</evidence>
<dbReference type="AlphaFoldDB" id="A0A0E2BKI2"/>
<sequence length="394" mass="42478">MSSYGSTPVGFIIKDRDAIKSDLISLAQSPAIFGQNEDVSPHSVLGMFIELIAESQFELWQALESNYNDSYVDTSSGIALDRLVRLKGVNRKSAQSEKATLTIHGLDYATIPKGLLVGTSKGIQYKSIEEKTILSGSASVQFEAVISGLAQRVAPNALNVFVNPNSDFYTVTNSQSSSGGSEEETDPELLSRYLEIVTTEKNSGAIAYVKAQIENEPSVVSCSIRENKLNVPVDSLPANSLHFIVDGGSDDLVANLIYKYKPAGIGLFGPVQKTIDENMIYFDRPSDLPVFAKVEIWKNSSFDNNSISFIKTAIVKTIGGIDTVSGVNNVYRGLGTGKNVVAWPIYSAIGNVTGVENLLIQLGTSSNFTNSNMVSVQPAQVAKMFTANIQVVVH</sequence>
<reference evidence="2" key="1">
    <citation type="submission" date="2012-10" db="EMBL/GenBank/DDBJ databases">
        <authorList>
            <person name="Harkins D.M."/>
            <person name="Durkin A.S."/>
            <person name="Brinkac L.M."/>
            <person name="Haft D.H."/>
            <person name="Selengut J.D."/>
            <person name="Sanka R."/>
            <person name="DePew J."/>
            <person name="Purushe J."/>
            <person name="Matthias M.A."/>
            <person name="Vinetz J.M."/>
            <person name="Sutton G.G."/>
            <person name="Nierman W.C."/>
            <person name="Fouts D.E."/>
        </authorList>
    </citation>
    <scope>NUCLEOTIDE SEQUENCE [LARGE SCALE GENOMIC DNA]</scope>
    <source>
        <strain evidence="2">MOR084</strain>
    </source>
</reference>
<keyword evidence="3" id="KW-1185">Reference proteome</keyword>
<evidence type="ECO:0000259" key="1">
    <source>
        <dbReference type="Pfam" id="PF04865"/>
    </source>
</evidence>
<feature type="domain" description="Baseplate protein J-like barrel" evidence="1">
    <location>
        <begin position="100"/>
        <end position="180"/>
    </location>
</feature>
<dbReference type="Proteomes" id="UP000006329">
    <property type="component" value="Unassembled WGS sequence"/>
</dbReference>
<evidence type="ECO:0000313" key="3">
    <source>
        <dbReference type="Proteomes" id="UP000006329"/>
    </source>
</evidence>
<organism evidence="2 3">
    <name type="scientific">Leptospira santarosai str. MOR084</name>
    <dbReference type="NCBI Taxonomy" id="1049984"/>
    <lineage>
        <taxon>Bacteria</taxon>
        <taxon>Pseudomonadati</taxon>
        <taxon>Spirochaetota</taxon>
        <taxon>Spirochaetia</taxon>
        <taxon>Leptospirales</taxon>
        <taxon>Leptospiraceae</taxon>
        <taxon>Leptospira</taxon>
    </lineage>
</organism>
<dbReference type="PANTHER" id="PTHR37829">
    <property type="entry name" value="PHAGE-LIKE ELEMENT PBSX PROTEIN XKDT"/>
    <property type="match status" value="1"/>
</dbReference>
<dbReference type="InterPro" id="IPR006949">
    <property type="entry name" value="Barrel_Baseplate_J-like"/>
</dbReference>
<dbReference type="Pfam" id="PF04865">
    <property type="entry name" value="Baseplate_J"/>
    <property type="match status" value="1"/>
</dbReference>
<proteinExistence type="predicted"/>
<accession>A0A0E2BKI2</accession>
<gene>
    <name evidence="2" type="ORF">LEP1GSC179_1178</name>
</gene>
<dbReference type="PANTHER" id="PTHR37829:SF3">
    <property type="entry name" value="PROTEIN JAYE-RELATED"/>
    <property type="match status" value="1"/>
</dbReference>
<dbReference type="EMBL" id="AHON02000013">
    <property type="protein sequence ID" value="EKO35462.1"/>
    <property type="molecule type" value="Genomic_DNA"/>
</dbReference>
<dbReference type="RefSeq" id="WP_004484302.1">
    <property type="nucleotide sequence ID" value="NZ_AHON02000013.1"/>
</dbReference>
<dbReference type="InterPro" id="IPR052399">
    <property type="entry name" value="Phage_Baseplate_Assmbl_Protein"/>
</dbReference>